<comment type="caution">
    <text evidence="1">The sequence shown here is derived from an EMBL/GenBank/DDBJ whole genome shotgun (WGS) entry which is preliminary data.</text>
</comment>
<dbReference type="Proteomes" id="UP000186607">
    <property type="component" value="Unassembled WGS sequence"/>
</dbReference>
<keyword evidence="1" id="KW-0808">Transferase</keyword>
<dbReference type="eggNOG" id="COG4627">
    <property type="taxonomic scope" value="Bacteria"/>
</dbReference>
<keyword evidence="1" id="KW-0489">Methyltransferase</keyword>
<dbReference type="InterPro" id="IPR029063">
    <property type="entry name" value="SAM-dependent_MTases_sf"/>
</dbReference>
<dbReference type="AlphaFoldDB" id="A0A1U7NX20"/>
<evidence type="ECO:0000313" key="1">
    <source>
        <dbReference type="EMBL" id="OLV17478.1"/>
    </source>
</evidence>
<gene>
    <name evidence="1" type="ORF">BOO71_0008809</name>
</gene>
<dbReference type="OrthoDB" id="64188at2"/>
<dbReference type="GO" id="GO:0008168">
    <property type="term" value="F:methyltransferase activity"/>
    <property type="evidence" value="ECO:0007669"/>
    <property type="project" value="UniProtKB-KW"/>
</dbReference>
<dbReference type="SUPFAM" id="SSF53335">
    <property type="entry name" value="S-adenosyl-L-methionine-dependent methyltransferases"/>
    <property type="match status" value="1"/>
</dbReference>
<proteinExistence type="predicted"/>
<dbReference type="GO" id="GO:0032259">
    <property type="term" value="P:methylation"/>
    <property type="evidence" value="ECO:0007669"/>
    <property type="project" value="UniProtKB-KW"/>
</dbReference>
<dbReference type="RefSeq" id="WP_075833781.1">
    <property type="nucleotide sequence ID" value="NZ_MSTI01000099.1"/>
</dbReference>
<organism evidence="1 2">
    <name type="scientific">Deinococcus marmoris</name>
    <dbReference type="NCBI Taxonomy" id="249408"/>
    <lineage>
        <taxon>Bacteria</taxon>
        <taxon>Thermotogati</taxon>
        <taxon>Deinococcota</taxon>
        <taxon>Deinococci</taxon>
        <taxon>Deinococcales</taxon>
        <taxon>Deinococcaceae</taxon>
        <taxon>Deinococcus</taxon>
    </lineage>
</organism>
<protein>
    <submittedName>
        <fullName evidence="1">Putative SAM-dependent methyltransferase</fullName>
    </submittedName>
</protein>
<dbReference type="EMBL" id="MSTI01000099">
    <property type="protein sequence ID" value="OLV17478.1"/>
    <property type="molecule type" value="Genomic_DNA"/>
</dbReference>
<reference evidence="1 2" key="1">
    <citation type="submission" date="2017-01" db="EMBL/GenBank/DDBJ databases">
        <title>Genome Analysis of Deinococcus marmoris KOPRI26562.</title>
        <authorList>
            <person name="Kim J.H."/>
            <person name="Oh H.-M."/>
        </authorList>
    </citation>
    <scope>NUCLEOTIDE SEQUENCE [LARGE SCALE GENOMIC DNA]</scope>
    <source>
        <strain evidence="1 2">KOPRI26562</strain>
    </source>
</reference>
<accession>A0A1U7NX20</accession>
<dbReference type="Gene3D" id="3.40.50.150">
    <property type="entry name" value="Vaccinia Virus protein VP39"/>
    <property type="match status" value="1"/>
</dbReference>
<evidence type="ECO:0000313" key="2">
    <source>
        <dbReference type="Proteomes" id="UP000186607"/>
    </source>
</evidence>
<name>A0A1U7NX20_9DEIO</name>
<keyword evidence="2" id="KW-1185">Reference proteome</keyword>
<dbReference type="STRING" id="249408.BOO71_0008809"/>
<sequence length="193" mass="21365">MSGGEPLRVIIGAGEQRWEGWIPTQQADLNLLDRATWAAWFGSRRADALLCEHVWEHLSEEQGRAAAHLCFEFLKPGGFLRVAVPDANFPDAGYQRTVQVGGPGPADHPAADHQIVYDAPLLADVFRGAGFTVNLLEYCDAQGQFHAQDWDVTTGPIYRSRQLDHRNLDHRNAGGRLGFVSIILDATRPLEEP</sequence>